<accession>A0AAE0L4Y3</accession>
<dbReference type="Proteomes" id="UP001190700">
    <property type="component" value="Unassembled WGS sequence"/>
</dbReference>
<name>A0AAE0L4Y3_9CHLO</name>
<organism evidence="2 3">
    <name type="scientific">Cymbomonas tetramitiformis</name>
    <dbReference type="NCBI Taxonomy" id="36881"/>
    <lineage>
        <taxon>Eukaryota</taxon>
        <taxon>Viridiplantae</taxon>
        <taxon>Chlorophyta</taxon>
        <taxon>Pyramimonadophyceae</taxon>
        <taxon>Pyramimonadales</taxon>
        <taxon>Pyramimonadaceae</taxon>
        <taxon>Cymbomonas</taxon>
    </lineage>
</organism>
<sequence>MKTRLLSAKERGSRYKFKLPKRSQCPQADLEQNNAGVENDRPETSSTDLKNSEDFRASLGGANPTVLLVAFPPETIAHAKEVLEALCCEPRIRVLTCSEKCLQEPCGAFFSSPDAACNEEACTAPYVPPLCLPPTIVFFELVDWGRLEVIEEAMYCGDLLPACLCPLTAQGAAVSPSATILDLVQEAVSEYDNAWSLRTPLETVATEWEPDEAQVSLNLMLDGALVTAGGGQTSAENWDCSSLVVLDNFFGEDQRSSLYDLITEDDWGNQETPPPGKWDRSTVDLDGLPGSWGLSDAALEALVNDRHPAILEVQSRISKVYPEMTIMRMPEVVLEGCAPMVANAAVDGDCFQWHVDMDPLQVYDSPWTVRHGHYLNRTAGKPLFVSLLLYLNDEWPLQWDGETMFLDERTGTGVFVRPQPYRAVLMDQDISHRLSTPSVLANRPRYSLVWKLVFFPKAPGQKCSLSRPQWGEATRFGSASQQPLTDH</sequence>
<evidence type="ECO:0000313" key="3">
    <source>
        <dbReference type="Proteomes" id="UP001190700"/>
    </source>
</evidence>
<dbReference type="PANTHER" id="PTHR35169:SF1">
    <property type="entry name" value="PROLYL 4-HYDROXYLASE ALPHA SUBUNIT FE(2+) 2OG DIOXYGENASE DOMAIN-CONTAINING PROTEIN"/>
    <property type="match status" value="1"/>
</dbReference>
<reference evidence="2 3" key="1">
    <citation type="journal article" date="2015" name="Genome Biol. Evol.">
        <title>Comparative Genomics of a Bacterivorous Green Alga Reveals Evolutionary Causalities and Consequences of Phago-Mixotrophic Mode of Nutrition.</title>
        <authorList>
            <person name="Burns J.A."/>
            <person name="Paasch A."/>
            <person name="Narechania A."/>
            <person name="Kim E."/>
        </authorList>
    </citation>
    <scope>NUCLEOTIDE SEQUENCE [LARGE SCALE GENOMIC DNA]</scope>
    <source>
        <strain evidence="2 3">PLY_AMNH</strain>
    </source>
</reference>
<protein>
    <recommendedName>
        <fullName evidence="4">Fe2OG dioxygenase domain-containing protein</fullName>
    </recommendedName>
</protein>
<proteinExistence type="predicted"/>
<keyword evidence="3" id="KW-1185">Reference proteome</keyword>
<gene>
    <name evidence="2" type="ORF">CYMTET_19455</name>
</gene>
<dbReference type="EMBL" id="LGRX02009081">
    <property type="protein sequence ID" value="KAK3272238.1"/>
    <property type="molecule type" value="Genomic_DNA"/>
</dbReference>
<dbReference type="PANTHER" id="PTHR35169">
    <property type="entry name" value="FE2OG DIOXYGENASE DOMAIN-CONTAINING PROTEIN"/>
    <property type="match status" value="1"/>
</dbReference>
<evidence type="ECO:0008006" key="4">
    <source>
        <dbReference type="Google" id="ProtNLM"/>
    </source>
</evidence>
<feature type="compositionally biased region" description="Polar residues" evidence="1">
    <location>
        <begin position="24"/>
        <end position="36"/>
    </location>
</feature>
<evidence type="ECO:0000313" key="2">
    <source>
        <dbReference type="EMBL" id="KAK3272238.1"/>
    </source>
</evidence>
<feature type="region of interest" description="Disordered" evidence="1">
    <location>
        <begin position="19"/>
        <end position="51"/>
    </location>
</feature>
<dbReference type="AlphaFoldDB" id="A0AAE0L4Y3"/>
<comment type="caution">
    <text evidence="2">The sequence shown here is derived from an EMBL/GenBank/DDBJ whole genome shotgun (WGS) entry which is preliminary data.</text>
</comment>
<evidence type="ECO:0000256" key="1">
    <source>
        <dbReference type="SAM" id="MobiDB-lite"/>
    </source>
</evidence>
<dbReference type="Gene3D" id="2.60.120.620">
    <property type="entry name" value="q2cbj1_9rhob like domain"/>
    <property type="match status" value="1"/>
</dbReference>